<organism evidence="1">
    <name type="scientific">Arundo donax</name>
    <name type="common">Giant reed</name>
    <name type="synonym">Donax arundinaceus</name>
    <dbReference type="NCBI Taxonomy" id="35708"/>
    <lineage>
        <taxon>Eukaryota</taxon>
        <taxon>Viridiplantae</taxon>
        <taxon>Streptophyta</taxon>
        <taxon>Embryophyta</taxon>
        <taxon>Tracheophyta</taxon>
        <taxon>Spermatophyta</taxon>
        <taxon>Magnoliopsida</taxon>
        <taxon>Liliopsida</taxon>
        <taxon>Poales</taxon>
        <taxon>Poaceae</taxon>
        <taxon>PACMAD clade</taxon>
        <taxon>Arundinoideae</taxon>
        <taxon>Arundineae</taxon>
        <taxon>Arundo</taxon>
    </lineage>
</organism>
<name>A0A0A9J0W1_ARUDO</name>
<protein>
    <submittedName>
        <fullName evidence="1">Uncharacterized protein</fullName>
    </submittedName>
</protein>
<dbReference type="AlphaFoldDB" id="A0A0A9J0W1"/>
<proteinExistence type="predicted"/>
<dbReference type="EMBL" id="GBRH01193266">
    <property type="protein sequence ID" value="JAE04630.1"/>
    <property type="molecule type" value="Transcribed_RNA"/>
</dbReference>
<sequence>MHDFEGKVVSFTQIISNHCCI</sequence>
<accession>A0A0A9J0W1</accession>
<reference evidence="1" key="2">
    <citation type="journal article" date="2015" name="Data Brief">
        <title>Shoot transcriptome of the giant reed, Arundo donax.</title>
        <authorList>
            <person name="Barrero R.A."/>
            <person name="Guerrero F.D."/>
            <person name="Moolhuijzen P."/>
            <person name="Goolsby J.A."/>
            <person name="Tidwell J."/>
            <person name="Bellgard S.E."/>
            <person name="Bellgard M.I."/>
        </authorList>
    </citation>
    <scope>NUCLEOTIDE SEQUENCE</scope>
    <source>
        <tissue evidence="1">Shoot tissue taken approximately 20 cm above the soil surface</tissue>
    </source>
</reference>
<reference evidence="1" key="1">
    <citation type="submission" date="2014-09" db="EMBL/GenBank/DDBJ databases">
        <authorList>
            <person name="Magalhaes I.L.F."/>
            <person name="Oliveira U."/>
            <person name="Santos F.R."/>
            <person name="Vidigal T.H.D.A."/>
            <person name="Brescovit A.D."/>
            <person name="Santos A.J."/>
        </authorList>
    </citation>
    <scope>NUCLEOTIDE SEQUENCE</scope>
    <source>
        <tissue evidence="1">Shoot tissue taken approximately 20 cm above the soil surface</tissue>
    </source>
</reference>
<evidence type="ECO:0000313" key="1">
    <source>
        <dbReference type="EMBL" id="JAE04630.1"/>
    </source>
</evidence>